<dbReference type="InterPro" id="IPR050351">
    <property type="entry name" value="BphY/WalK/GraS-like"/>
</dbReference>
<sequence>MLATLDSLTDGFITLDRGWRITYFNPAAEAGLDMRSADVLGRSFWDVFPGAPGTEFEENYRAAMAQGEVRRFDALYPPLNRWYRVSAFPSEQGIALSFADITASHEAHQQLLDMNTELERRVRERTEELRRTNDELAAFTLAVAHELREPLAGIAGFSRAVEERLAGRQDQKTRHFLSRIRAGVTRMEGLMDALLELAHVGRAPLERRRVNLTALVECTVEILRTQEPGRDARVDVAPDLFAEGDARLLRTLVENLLGTVWRASAGQPRTVICVGRRDEDGVFYVRDNSADQLPVPAPDLSRPHELLRVDGEAGGDRLALASARRVIDRHGGSIWAETTAEGGQMFCFALPSEVSSRA</sequence>
<evidence type="ECO:0000313" key="9">
    <source>
        <dbReference type="EMBL" id="QJW83877.1"/>
    </source>
</evidence>
<keyword evidence="5" id="KW-0472">Membrane</keyword>
<keyword evidence="4" id="KW-0418">Kinase</keyword>
<comment type="catalytic activity">
    <reaction evidence="1">
        <text>ATP + protein L-histidine = ADP + protein N-phospho-L-histidine.</text>
        <dbReference type="EC" id="2.7.13.3"/>
    </reaction>
</comment>
<keyword evidence="10" id="KW-1185">Reference proteome</keyword>
<evidence type="ECO:0000256" key="1">
    <source>
        <dbReference type="ARBA" id="ARBA00000085"/>
    </source>
</evidence>
<dbReference type="SMART" id="SM00388">
    <property type="entry name" value="HisKA"/>
    <property type="match status" value="1"/>
</dbReference>
<dbReference type="Gene3D" id="1.10.287.130">
    <property type="match status" value="1"/>
</dbReference>
<dbReference type="CDD" id="cd00082">
    <property type="entry name" value="HisKA"/>
    <property type="match status" value="1"/>
</dbReference>
<dbReference type="SUPFAM" id="SSF55874">
    <property type="entry name" value="ATPase domain of HSP90 chaperone/DNA topoisomerase II/histidine kinase"/>
    <property type="match status" value="1"/>
</dbReference>
<dbReference type="NCBIfam" id="TIGR00229">
    <property type="entry name" value="sensory_box"/>
    <property type="match status" value="1"/>
</dbReference>
<dbReference type="SUPFAM" id="SSF47384">
    <property type="entry name" value="Homodimeric domain of signal transducing histidine kinase"/>
    <property type="match status" value="1"/>
</dbReference>
<dbReference type="CDD" id="cd00130">
    <property type="entry name" value="PAS"/>
    <property type="match status" value="1"/>
</dbReference>
<keyword evidence="3" id="KW-0808">Transferase</keyword>
<dbReference type="PROSITE" id="PS50109">
    <property type="entry name" value="HIS_KIN"/>
    <property type="match status" value="1"/>
</dbReference>
<dbReference type="InterPro" id="IPR003594">
    <property type="entry name" value="HATPase_dom"/>
</dbReference>
<keyword evidence="6" id="KW-0175">Coiled coil</keyword>
<dbReference type="Pfam" id="PF02518">
    <property type="entry name" value="HATPase_c"/>
    <property type="match status" value="1"/>
</dbReference>
<dbReference type="Proteomes" id="UP000500826">
    <property type="component" value="Chromosome"/>
</dbReference>
<dbReference type="InterPro" id="IPR013656">
    <property type="entry name" value="PAS_4"/>
</dbReference>
<dbReference type="InterPro" id="IPR003661">
    <property type="entry name" value="HisK_dim/P_dom"/>
</dbReference>
<dbReference type="InterPro" id="IPR005467">
    <property type="entry name" value="His_kinase_dom"/>
</dbReference>
<dbReference type="InterPro" id="IPR035965">
    <property type="entry name" value="PAS-like_dom_sf"/>
</dbReference>
<dbReference type="InterPro" id="IPR000014">
    <property type="entry name" value="PAS"/>
</dbReference>
<organism evidence="9 10">
    <name type="scientific">Ramlibacter terrae</name>
    <dbReference type="NCBI Taxonomy" id="2732511"/>
    <lineage>
        <taxon>Bacteria</taxon>
        <taxon>Pseudomonadati</taxon>
        <taxon>Pseudomonadota</taxon>
        <taxon>Betaproteobacteria</taxon>
        <taxon>Burkholderiales</taxon>
        <taxon>Comamonadaceae</taxon>
        <taxon>Ramlibacter</taxon>
    </lineage>
</organism>
<dbReference type="InterPro" id="IPR036097">
    <property type="entry name" value="HisK_dim/P_sf"/>
</dbReference>
<reference evidence="9 10" key="1">
    <citation type="submission" date="2020-05" db="EMBL/GenBank/DDBJ databases">
        <title>Ramlibacter rhizophilus sp. nov., isolated from rhizosphere soil of national flower Mugunghwa from South Korea.</title>
        <authorList>
            <person name="Zheng-Fei Y."/>
            <person name="Huan T."/>
        </authorList>
    </citation>
    <scope>NUCLEOTIDE SEQUENCE [LARGE SCALE GENOMIC DNA]</scope>
    <source>
        <strain evidence="9 10">H242</strain>
    </source>
</reference>
<dbReference type="SMART" id="SM00091">
    <property type="entry name" value="PAS"/>
    <property type="match status" value="1"/>
</dbReference>
<dbReference type="PANTHER" id="PTHR42878">
    <property type="entry name" value="TWO-COMPONENT HISTIDINE KINASE"/>
    <property type="match status" value="1"/>
</dbReference>
<feature type="domain" description="PAS" evidence="8">
    <location>
        <begin position="1"/>
        <end position="67"/>
    </location>
</feature>
<dbReference type="SUPFAM" id="SSF55785">
    <property type="entry name" value="PYP-like sensor domain (PAS domain)"/>
    <property type="match status" value="1"/>
</dbReference>
<proteinExistence type="predicted"/>
<feature type="coiled-coil region" evidence="6">
    <location>
        <begin position="108"/>
        <end position="135"/>
    </location>
</feature>
<accession>A0ABX6P1E7</accession>
<evidence type="ECO:0000259" key="7">
    <source>
        <dbReference type="PROSITE" id="PS50109"/>
    </source>
</evidence>
<evidence type="ECO:0000256" key="6">
    <source>
        <dbReference type="SAM" id="Coils"/>
    </source>
</evidence>
<dbReference type="Pfam" id="PF08448">
    <property type="entry name" value="PAS_4"/>
    <property type="match status" value="1"/>
</dbReference>
<dbReference type="Gene3D" id="3.30.450.20">
    <property type="entry name" value="PAS domain"/>
    <property type="match status" value="1"/>
</dbReference>
<evidence type="ECO:0000256" key="5">
    <source>
        <dbReference type="ARBA" id="ARBA00023136"/>
    </source>
</evidence>
<protein>
    <recommendedName>
        <fullName evidence="2">histidine kinase</fullName>
        <ecNumber evidence="2">2.7.13.3</ecNumber>
    </recommendedName>
</protein>
<evidence type="ECO:0000256" key="4">
    <source>
        <dbReference type="ARBA" id="ARBA00022777"/>
    </source>
</evidence>
<dbReference type="Pfam" id="PF00512">
    <property type="entry name" value="HisKA"/>
    <property type="match status" value="1"/>
</dbReference>
<evidence type="ECO:0000256" key="2">
    <source>
        <dbReference type="ARBA" id="ARBA00012438"/>
    </source>
</evidence>
<gene>
    <name evidence="9" type="ORF">HK414_07365</name>
</gene>
<dbReference type="EMBL" id="CP053418">
    <property type="protein sequence ID" value="QJW83877.1"/>
    <property type="molecule type" value="Genomic_DNA"/>
</dbReference>
<dbReference type="PANTHER" id="PTHR42878:SF15">
    <property type="entry name" value="BACTERIOPHYTOCHROME"/>
    <property type="match status" value="1"/>
</dbReference>
<dbReference type="EC" id="2.7.13.3" evidence="2"/>
<evidence type="ECO:0000259" key="8">
    <source>
        <dbReference type="PROSITE" id="PS50112"/>
    </source>
</evidence>
<reference evidence="9 10" key="2">
    <citation type="submission" date="2020-05" db="EMBL/GenBank/DDBJ databases">
        <authorList>
            <person name="Khan S.A."/>
            <person name="Jeon C.O."/>
            <person name="Chun B.H."/>
        </authorList>
    </citation>
    <scope>NUCLEOTIDE SEQUENCE [LARGE SCALE GENOMIC DNA]</scope>
    <source>
        <strain evidence="9 10">H242</strain>
    </source>
</reference>
<evidence type="ECO:0000256" key="3">
    <source>
        <dbReference type="ARBA" id="ARBA00022679"/>
    </source>
</evidence>
<dbReference type="Gene3D" id="3.30.565.10">
    <property type="entry name" value="Histidine kinase-like ATPase, C-terminal domain"/>
    <property type="match status" value="1"/>
</dbReference>
<feature type="domain" description="Histidine kinase" evidence="7">
    <location>
        <begin position="142"/>
        <end position="354"/>
    </location>
</feature>
<dbReference type="PROSITE" id="PS50112">
    <property type="entry name" value="PAS"/>
    <property type="match status" value="1"/>
</dbReference>
<evidence type="ECO:0000313" key="10">
    <source>
        <dbReference type="Proteomes" id="UP000500826"/>
    </source>
</evidence>
<name>A0ABX6P1E7_9BURK</name>
<dbReference type="InterPro" id="IPR036890">
    <property type="entry name" value="HATPase_C_sf"/>
</dbReference>